<feature type="compositionally biased region" description="Basic and acidic residues" evidence="1">
    <location>
        <begin position="158"/>
        <end position="178"/>
    </location>
</feature>
<dbReference type="EMBL" id="CAJVPJ010002933">
    <property type="protein sequence ID" value="CAG8632032.1"/>
    <property type="molecule type" value="Genomic_DNA"/>
</dbReference>
<evidence type="ECO:0000313" key="3">
    <source>
        <dbReference type="Proteomes" id="UP000789572"/>
    </source>
</evidence>
<dbReference type="Proteomes" id="UP000789572">
    <property type="component" value="Unassembled WGS sequence"/>
</dbReference>
<dbReference type="AlphaFoldDB" id="A0A9N9D9P2"/>
<feature type="region of interest" description="Disordered" evidence="1">
    <location>
        <begin position="156"/>
        <end position="178"/>
    </location>
</feature>
<evidence type="ECO:0000313" key="2">
    <source>
        <dbReference type="EMBL" id="CAG8632032.1"/>
    </source>
</evidence>
<reference evidence="2" key="1">
    <citation type="submission" date="2021-06" db="EMBL/GenBank/DDBJ databases">
        <authorList>
            <person name="Kallberg Y."/>
            <person name="Tangrot J."/>
            <person name="Rosling A."/>
        </authorList>
    </citation>
    <scope>NUCLEOTIDE SEQUENCE</scope>
    <source>
        <strain evidence="2">IA702</strain>
    </source>
</reference>
<proteinExistence type="predicted"/>
<protein>
    <submittedName>
        <fullName evidence="2">2634_t:CDS:1</fullName>
    </submittedName>
</protein>
<name>A0A9N9D9P2_9GLOM</name>
<comment type="caution">
    <text evidence="2">The sequence shown here is derived from an EMBL/GenBank/DDBJ whole genome shotgun (WGS) entry which is preliminary data.</text>
</comment>
<gene>
    <name evidence="2" type="ORF">POCULU_LOCUS8944</name>
</gene>
<dbReference type="OrthoDB" id="2442738at2759"/>
<accession>A0A9N9D9P2</accession>
<keyword evidence="3" id="KW-1185">Reference proteome</keyword>
<sequence length="178" mass="20291">MWAQFDDAYEGVCSLRNIRESNQGESLTDNEINNNLRMLKTNLTHSKAPYAKHFRKYLKKKTASDFLEAEAYTILCGAYESKRLLHLLRIDKSWKKSNEKNGRSHGRGDVWKNPAFGSKLAKEQSEGTYMTDVIVPMIRASLKGLPIGKSGYISTAERQSKTSKDRRGIGKRPDLMFI</sequence>
<evidence type="ECO:0000256" key="1">
    <source>
        <dbReference type="SAM" id="MobiDB-lite"/>
    </source>
</evidence>
<organism evidence="2 3">
    <name type="scientific">Paraglomus occultum</name>
    <dbReference type="NCBI Taxonomy" id="144539"/>
    <lineage>
        <taxon>Eukaryota</taxon>
        <taxon>Fungi</taxon>
        <taxon>Fungi incertae sedis</taxon>
        <taxon>Mucoromycota</taxon>
        <taxon>Glomeromycotina</taxon>
        <taxon>Glomeromycetes</taxon>
        <taxon>Paraglomerales</taxon>
        <taxon>Paraglomeraceae</taxon>
        <taxon>Paraglomus</taxon>
    </lineage>
</organism>
<feature type="non-terminal residue" evidence="2">
    <location>
        <position position="1"/>
    </location>
</feature>